<dbReference type="Gene3D" id="2.30.110.10">
    <property type="entry name" value="Electron Transport, Fmn-binding Protein, Chain A"/>
    <property type="match status" value="1"/>
</dbReference>
<evidence type="ECO:0000313" key="1">
    <source>
        <dbReference type="EMBL" id="KAL3686097.1"/>
    </source>
</evidence>
<dbReference type="InterPro" id="IPR036652">
    <property type="entry name" value="YjeF_N_dom_sf"/>
</dbReference>
<dbReference type="InterPro" id="IPR032976">
    <property type="entry name" value="YJEFN_prot_NAXE-like"/>
</dbReference>
<sequence>MGPLGFSVDQLMELAGLSVATAVADPRHPFRRHVEEGDAEETGLMPDMLVSLTAPKRCAKHFKGPHHFLGGRFVPPAVVKTYNLMLQHIQGHQCASELEKQTSIDVASLRENYVGYELIEEQANPDPLKQFQTWFEDAVSAGVYEPNAMTLATADADANRKLNILESINCCIVIKLYMY</sequence>
<dbReference type="AlphaFoldDB" id="A0ABD3H6E4"/>
<organism evidence="1 2">
    <name type="scientific">Riccia sorocarpa</name>
    <dbReference type="NCBI Taxonomy" id="122646"/>
    <lineage>
        <taxon>Eukaryota</taxon>
        <taxon>Viridiplantae</taxon>
        <taxon>Streptophyta</taxon>
        <taxon>Embryophyta</taxon>
        <taxon>Marchantiophyta</taxon>
        <taxon>Marchantiopsida</taxon>
        <taxon>Marchantiidae</taxon>
        <taxon>Marchantiales</taxon>
        <taxon>Ricciaceae</taxon>
        <taxon>Riccia</taxon>
    </lineage>
</organism>
<comment type="caution">
    <text evidence="1">The sequence shown here is derived from an EMBL/GenBank/DDBJ whole genome shotgun (WGS) entry which is preliminary data.</text>
</comment>
<gene>
    <name evidence="1" type="ORF">R1sor_004119</name>
</gene>
<proteinExistence type="predicted"/>
<dbReference type="Proteomes" id="UP001633002">
    <property type="component" value="Unassembled WGS sequence"/>
</dbReference>
<protein>
    <recommendedName>
        <fullName evidence="3">Pyridoxal 5'-phosphate synthase</fullName>
    </recommendedName>
</protein>
<accession>A0ABD3H6E4</accession>
<keyword evidence="2" id="KW-1185">Reference proteome</keyword>
<reference evidence="1 2" key="1">
    <citation type="submission" date="2024-09" db="EMBL/GenBank/DDBJ databases">
        <title>Chromosome-scale assembly of Riccia sorocarpa.</title>
        <authorList>
            <person name="Paukszto L."/>
        </authorList>
    </citation>
    <scope>NUCLEOTIDE SEQUENCE [LARGE SCALE GENOMIC DNA]</scope>
    <source>
        <strain evidence="1">LP-2024</strain>
        <tissue evidence="1">Aerial parts of the thallus</tissue>
    </source>
</reference>
<evidence type="ECO:0000313" key="2">
    <source>
        <dbReference type="Proteomes" id="UP001633002"/>
    </source>
</evidence>
<dbReference type="SUPFAM" id="SSF64153">
    <property type="entry name" value="YjeF N-terminal domain-like"/>
    <property type="match status" value="1"/>
</dbReference>
<name>A0ABD3H6E4_9MARC</name>
<dbReference type="SUPFAM" id="SSF50475">
    <property type="entry name" value="FMN-binding split barrel"/>
    <property type="match status" value="1"/>
</dbReference>
<dbReference type="PANTHER" id="PTHR13232">
    <property type="entry name" value="NAD(P)H-HYDRATE EPIMERASE"/>
    <property type="match status" value="1"/>
</dbReference>
<dbReference type="EMBL" id="JBJQOH010000006">
    <property type="protein sequence ID" value="KAL3686097.1"/>
    <property type="molecule type" value="Genomic_DNA"/>
</dbReference>
<dbReference type="PANTHER" id="PTHR13232:SF10">
    <property type="entry name" value="NAD(P)H-HYDRATE EPIMERASE"/>
    <property type="match status" value="1"/>
</dbReference>
<dbReference type="Gene3D" id="3.40.50.10260">
    <property type="entry name" value="YjeF N-terminal domain"/>
    <property type="match status" value="1"/>
</dbReference>
<evidence type="ECO:0008006" key="3">
    <source>
        <dbReference type="Google" id="ProtNLM"/>
    </source>
</evidence>
<dbReference type="InterPro" id="IPR012349">
    <property type="entry name" value="Split_barrel_FMN-bd"/>
</dbReference>